<dbReference type="InterPro" id="IPR024535">
    <property type="entry name" value="RHGA/B-epi-like_pectate_lyase"/>
</dbReference>
<dbReference type="AlphaFoldDB" id="A0A920CAJ2"/>
<protein>
    <recommendedName>
        <fullName evidence="1">Rhamnogalacturonase A/B/Epimerase-like pectate lyase domain-containing protein</fullName>
    </recommendedName>
</protein>
<sequence>MKRLVDRLTNVLKDTIRRFGSQQQAHTRGTGGTGPITTSLLADKAVTNPKIADNAVNTRTLASLSVTNDKIADQSILLSKLNVPWLSVAGNNNFKDALNKVTSAGGGVLVLPKGNYSISDNVTVNENVTLHFMNGAVLVIDSGKTLTISGSIEAGLYQIFDGAGAVNGNMKVGQVYAQWFGAKADGVNDDTNAVEKALQFLDRRKGGLLFLSAGTYLLRNLYLRSLVTVLGTGNGTILKLKNGTNGNLVSLKDNSVMQFRISNLLIDGNKSNNVSGSGIYINKTSYVYSDVVKQGNYSDMNSSIEDVFIFECADHGIYIDRTDTSDNFINIRGIYCNNVQVISCGKTGIKLNQNTDGRFCNIISTGNGYSGFEIQGCANNYYLNCKTFYNGFNSPTNNYGGFVITNSGRSSFVGCEAQEEYKYGFYVSGGNMLVFSACYGDSNGQQNSTYSGFYFKNNQLSNLIGCTGTSFHTPSWQYTGFTFEDCSAITAILSVNNQLSRSNYILKGTNTKMKLTVNGEVVL</sequence>
<organism evidence="2 3">
    <name type="scientific">Paenibacillus albilobatus</name>
    <dbReference type="NCBI Taxonomy" id="2716884"/>
    <lineage>
        <taxon>Bacteria</taxon>
        <taxon>Bacillati</taxon>
        <taxon>Bacillota</taxon>
        <taxon>Bacilli</taxon>
        <taxon>Bacillales</taxon>
        <taxon>Paenibacillaceae</taxon>
        <taxon>Paenibacillus</taxon>
    </lineage>
</organism>
<dbReference type="InterPro" id="IPR006626">
    <property type="entry name" value="PbH1"/>
</dbReference>
<dbReference type="RefSeq" id="WP_160039992.1">
    <property type="nucleotide sequence ID" value="NZ_BORQ01000001.1"/>
</dbReference>
<dbReference type="InterPro" id="IPR011050">
    <property type="entry name" value="Pectin_lyase_fold/virulence"/>
</dbReference>
<dbReference type="SMART" id="SM00710">
    <property type="entry name" value="PbH1"/>
    <property type="match status" value="6"/>
</dbReference>
<evidence type="ECO:0000313" key="2">
    <source>
        <dbReference type="EMBL" id="GIO30129.1"/>
    </source>
</evidence>
<reference evidence="2" key="1">
    <citation type="submission" date="2021-03" db="EMBL/GenBank/DDBJ databases">
        <title>Antimicrobial resistance genes in bacteria isolated from Japanese honey, and their potential for conferring macrolide and lincosamide resistance in the American foulbrood pathogen Paenibacillus larvae.</title>
        <authorList>
            <person name="Okamoto M."/>
            <person name="Kumagai M."/>
            <person name="Kanamori H."/>
            <person name="Takamatsu D."/>
        </authorList>
    </citation>
    <scope>NUCLEOTIDE SEQUENCE</scope>
    <source>
        <strain evidence="2">J2TS6</strain>
    </source>
</reference>
<dbReference type="Pfam" id="PF12708">
    <property type="entry name" value="Pect-lyase_RHGA_epim"/>
    <property type="match status" value="1"/>
</dbReference>
<dbReference type="EMBL" id="BORQ01000001">
    <property type="protein sequence ID" value="GIO30129.1"/>
    <property type="molecule type" value="Genomic_DNA"/>
</dbReference>
<dbReference type="Proteomes" id="UP000679779">
    <property type="component" value="Unassembled WGS sequence"/>
</dbReference>
<name>A0A920CAJ2_9BACL</name>
<dbReference type="SUPFAM" id="SSF51126">
    <property type="entry name" value="Pectin lyase-like"/>
    <property type="match status" value="2"/>
</dbReference>
<evidence type="ECO:0000313" key="3">
    <source>
        <dbReference type="Proteomes" id="UP000679779"/>
    </source>
</evidence>
<dbReference type="Gene3D" id="2.160.20.10">
    <property type="entry name" value="Single-stranded right-handed beta-helix, Pectin lyase-like"/>
    <property type="match status" value="2"/>
</dbReference>
<comment type="caution">
    <text evidence="2">The sequence shown here is derived from an EMBL/GenBank/DDBJ whole genome shotgun (WGS) entry which is preliminary data.</text>
</comment>
<accession>A0A920CAJ2</accession>
<feature type="domain" description="Rhamnogalacturonase A/B/Epimerase-like pectate lyase" evidence="1">
    <location>
        <begin position="180"/>
        <end position="385"/>
    </location>
</feature>
<proteinExistence type="predicted"/>
<dbReference type="InterPro" id="IPR012334">
    <property type="entry name" value="Pectin_lyas_fold"/>
</dbReference>
<keyword evidence="3" id="KW-1185">Reference proteome</keyword>
<gene>
    <name evidence="2" type="ORF">J2TS6_12700</name>
</gene>
<evidence type="ECO:0000259" key="1">
    <source>
        <dbReference type="Pfam" id="PF12708"/>
    </source>
</evidence>